<dbReference type="Proteomes" id="UP000202511">
    <property type="component" value="Segment"/>
</dbReference>
<proteinExistence type="predicted"/>
<name>A0A0B5JA95_9VIRU</name>
<accession>A0A0B5JA95</accession>
<sequence length="123" mass="13681">MRQYIRAAPSCVFLDVQALWRGRAIAGAIGNKAIGSVACRLFFRMPSFSSWDTACQLGVPEKSCRRCRLDCHNRALCVVSADTLFLRGNFLQHTHTHNTHTPNGHSIVRGRQRNGIAHGHAAR</sequence>
<protein>
    <submittedName>
        <fullName evidence="2">Uncharacterized protein</fullName>
    </submittedName>
</protein>
<feature type="region of interest" description="Disordered" evidence="1">
    <location>
        <begin position="96"/>
        <end position="123"/>
    </location>
</feature>
<dbReference type="KEGG" id="vg:23462743"/>
<dbReference type="GeneID" id="23462743"/>
<reference evidence="2 3" key="1">
    <citation type="journal article" date="2015" name="Parasitol. Res.">
        <title>Viruses in close associations with free-living amoebae.</title>
        <authorList>
            <person name="Scheid P."/>
        </authorList>
    </citation>
    <scope>NUCLEOTIDE SEQUENCE [LARGE SCALE GENOMIC DNA]</scope>
    <source>
        <strain evidence="2">KlaHel</strain>
    </source>
</reference>
<organism evidence="2 3">
    <name type="scientific">Pandoravirus inopinatum</name>
    <dbReference type="NCBI Taxonomy" id="1605721"/>
    <lineage>
        <taxon>Viruses</taxon>
        <taxon>Pandoravirus</taxon>
    </lineage>
</organism>
<evidence type="ECO:0000313" key="3">
    <source>
        <dbReference type="Proteomes" id="UP000202511"/>
    </source>
</evidence>
<evidence type="ECO:0000256" key="1">
    <source>
        <dbReference type="SAM" id="MobiDB-lite"/>
    </source>
</evidence>
<evidence type="ECO:0000313" key="2">
    <source>
        <dbReference type="EMBL" id="AJF97826.1"/>
    </source>
</evidence>
<dbReference type="EMBL" id="KP136319">
    <property type="protein sequence ID" value="AJF97826.1"/>
    <property type="molecule type" value="Genomic_DNA"/>
</dbReference>
<dbReference type="RefSeq" id="YP_009120061.1">
    <property type="nucleotide sequence ID" value="NC_026440.1"/>
</dbReference>